<dbReference type="GO" id="GO:0016020">
    <property type="term" value="C:membrane"/>
    <property type="evidence" value="ECO:0007669"/>
    <property type="project" value="UniProtKB-SubCell"/>
</dbReference>
<dbReference type="Proteomes" id="UP000327013">
    <property type="component" value="Chromosome 3"/>
</dbReference>
<evidence type="ECO:0000256" key="6">
    <source>
        <dbReference type="ARBA" id="ARBA00023136"/>
    </source>
</evidence>
<keyword evidence="4" id="KW-0735">Signal-anchor</keyword>
<evidence type="ECO:0000259" key="8">
    <source>
        <dbReference type="Pfam" id="PF13839"/>
    </source>
</evidence>
<keyword evidence="11" id="KW-1185">Reference proteome</keyword>
<evidence type="ECO:0000256" key="7">
    <source>
        <dbReference type="SAM" id="SignalP"/>
    </source>
</evidence>
<feature type="domain" description="Trichome birefringence-like C-terminal" evidence="8">
    <location>
        <begin position="86"/>
        <end position="347"/>
    </location>
</feature>
<evidence type="ECO:0000256" key="4">
    <source>
        <dbReference type="ARBA" id="ARBA00022968"/>
    </source>
</evidence>
<evidence type="ECO:0000256" key="2">
    <source>
        <dbReference type="ARBA" id="ARBA00007727"/>
    </source>
</evidence>
<dbReference type="OrthoDB" id="630188at2759"/>
<evidence type="ECO:0000313" key="10">
    <source>
        <dbReference type="EMBL" id="KAE8022365.1"/>
    </source>
</evidence>
<keyword evidence="5" id="KW-1133">Transmembrane helix</keyword>
<keyword evidence="6" id="KW-0472">Membrane</keyword>
<dbReference type="GO" id="GO:0005794">
    <property type="term" value="C:Golgi apparatus"/>
    <property type="evidence" value="ECO:0007669"/>
    <property type="project" value="TreeGrafter"/>
</dbReference>
<dbReference type="Pfam" id="PF14416">
    <property type="entry name" value="PMR5N"/>
    <property type="match status" value="1"/>
</dbReference>
<proteinExistence type="inferred from homology"/>
<comment type="subcellular location">
    <subcellularLocation>
        <location evidence="1">Membrane</location>
        <topology evidence="1">Single-pass membrane protein</topology>
    </subcellularLocation>
</comment>
<evidence type="ECO:0000256" key="1">
    <source>
        <dbReference type="ARBA" id="ARBA00004167"/>
    </source>
</evidence>
<dbReference type="InterPro" id="IPR025846">
    <property type="entry name" value="TBL_N"/>
</dbReference>
<dbReference type="EMBL" id="CM017323">
    <property type="protein sequence ID" value="KAE8022365.1"/>
    <property type="molecule type" value="Genomic_DNA"/>
</dbReference>
<dbReference type="InterPro" id="IPR029962">
    <property type="entry name" value="TBL"/>
</dbReference>
<feature type="chain" id="PRO_5024324074" evidence="7">
    <location>
        <begin position="26"/>
        <end position="352"/>
    </location>
</feature>
<evidence type="ECO:0000256" key="3">
    <source>
        <dbReference type="ARBA" id="ARBA00022692"/>
    </source>
</evidence>
<name>A0A5N6R0L9_9ROSI</name>
<evidence type="ECO:0000256" key="5">
    <source>
        <dbReference type="ARBA" id="ARBA00022989"/>
    </source>
</evidence>
<comment type="similarity">
    <text evidence="2">Belongs to the PC-esterase family. TBL subfamily.</text>
</comment>
<evidence type="ECO:0000259" key="9">
    <source>
        <dbReference type="Pfam" id="PF14416"/>
    </source>
</evidence>
<dbReference type="InterPro" id="IPR026057">
    <property type="entry name" value="TBL_C"/>
</dbReference>
<dbReference type="PANTHER" id="PTHR32285:SF149">
    <property type="entry name" value="TRICHOME BIREFRINGENCE-LIKE N-TERMINAL DOMAIN-CONTAINING PROTEIN"/>
    <property type="match status" value="1"/>
</dbReference>
<dbReference type="AlphaFoldDB" id="A0A5N6R0L9"/>
<keyword evidence="7" id="KW-0732">Signal</keyword>
<dbReference type="GO" id="GO:0016413">
    <property type="term" value="F:O-acetyltransferase activity"/>
    <property type="evidence" value="ECO:0007669"/>
    <property type="project" value="InterPro"/>
</dbReference>
<keyword evidence="3" id="KW-0812">Transmembrane</keyword>
<feature type="domain" description="Trichome birefringence-like N-terminal" evidence="9">
    <location>
        <begin position="41"/>
        <end position="83"/>
    </location>
</feature>
<organism evidence="10 11">
    <name type="scientific">Carpinus fangiana</name>
    <dbReference type="NCBI Taxonomy" id="176857"/>
    <lineage>
        <taxon>Eukaryota</taxon>
        <taxon>Viridiplantae</taxon>
        <taxon>Streptophyta</taxon>
        <taxon>Embryophyta</taxon>
        <taxon>Tracheophyta</taxon>
        <taxon>Spermatophyta</taxon>
        <taxon>Magnoliopsida</taxon>
        <taxon>eudicotyledons</taxon>
        <taxon>Gunneridae</taxon>
        <taxon>Pentapetalae</taxon>
        <taxon>rosids</taxon>
        <taxon>fabids</taxon>
        <taxon>Fagales</taxon>
        <taxon>Betulaceae</taxon>
        <taxon>Carpinus</taxon>
    </lineage>
</organism>
<protein>
    <submittedName>
        <fullName evidence="10">Uncharacterized protein</fullName>
    </submittedName>
</protein>
<reference evidence="10 11" key="1">
    <citation type="submission" date="2019-06" db="EMBL/GenBank/DDBJ databases">
        <title>A chromosomal-level reference genome of Carpinus fangiana (Coryloideae, Betulaceae).</title>
        <authorList>
            <person name="Yang X."/>
            <person name="Wang Z."/>
            <person name="Zhang L."/>
            <person name="Hao G."/>
            <person name="Liu J."/>
            <person name="Yang Y."/>
        </authorList>
    </citation>
    <scope>NUCLEOTIDE SEQUENCE [LARGE SCALE GENOMIC DNA]</scope>
    <source>
        <strain evidence="10">Cfa_2016G</strain>
        <tissue evidence="10">Leaf</tissue>
    </source>
</reference>
<feature type="signal peptide" evidence="7">
    <location>
        <begin position="1"/>
        <end position="25"/>
    </location>
</feature>
<dbReference type="PANTHER" id="PTHR32285">
    <property type="entry name" value="PROTEIN TRICHOME BIREFRINGENCE-LIKE 9-RELATED"/>
    <property type="match status" value="1"/>
</dbReference>
<evidence type="ECO:0000313" key="11">
    <source>
        <dbReference type="Proteomes" id="UP000327013"/>
    </source>
</evidence>
<dbReference type="Pfam" id="PF13839">
    <property type="entry name" value="PC-Esterase"/>
    <property type="match status" value="1"/>
</dbReference>
<gene>
    <name evidence="10" type="ORF">FH972_008168</name>
</gene>
<accession>A0A5N6R0L9</accession>
<sequence length="352" mass="40943">MGSQGRIIALAVLLVVLPLLQVGNGEHEIDDKGGRNERRKRCDVYDGRWIYDDSYPLYSLTHCSFILNQFACQRNGRPDRLYLLVFNGVTFLCRYRNNRILFVGDSLSLNQWQSLTCMIHSATPHSEYKLEKMGSLRTFTFTEYNVSVMHLWNAFLVDIIPKRYGRVLMLNKLDTKTWEGIDVLIFDTWHHWLYTGRKQPWDFIDDGKHKYKDMNRLAAYEIGLKTWARWVDKSVDPRKTKVFFQGISPDHFKASYWGLHNGKNCNGETKPALVDLHPRRQHPAELVLERVLRSMSKPVHLLNVTRLSEQRKDGHPSVYGVGGHRGMDCTNWCLAGVPDTWNQLLYTELIGK</sequence>